<sequence length="631" mass="66736">MARVPRRLFGAVLGALTLASLAAAPARADAQAVYDRQLDGSTQLFLINAPNNAAAQAFTTADARLTALSAYLVSNSDTGTLDAQVRTSVKDPSTTLAESTLQLSALGGAGSGWVTFPIDTAVTPGQQYFLVLEASDTTDKVIWNGVKTSLPDALSSWNYDLSYWGGWEEYNVGSYTSFHAAFAIDPTGEDACAAANSCYQHIPAADLGVTTAGLLGNGQTTVAVPPQQAYGSSYVPDSDVLVLPDGRWRYLPAGATAPVTVAANDAGARARIAADRSWLRSGRIPGRTAQQRDMASRALLDLHLLEQPNGALAAAWYGAWKYNWPRDASFAAVALAATGHGADAYRILTFSASTQKADGTWDARTLLTGPQVPDGRQFQLDADGWFPWAVWEWAQAVIGDQRNRLLPALFPAVRRAADLAAGSLNAQGLPPASPDYWEVATTAPNIGTAAPWLSGLHAAAALARQQHDRADAARWEAAAQRLQAGIDATFATNGYSRTIDGNGRDSAVTFMTAPYNQGSAAVDSAIDSTFDALLTPNGGVVPGNDPAHTWLTSWTPETMFFALAWSSAHHSADRSEQLVSWLGGKRTALGALPEQINQSGIAISVAPLGWTDALTLMTLTQLDGRNLPIPR</sequence>
<organism evidence="2 3">
    <name type="scientific">Rugosimonospora africana</name>
    <dbReference type="NCBI Taxonomy" id="556532"/>
    <lineage>
        <taxon>Bacteria</taxon>
        <taxon>Bacillati</taxon>
        <taxon>Actinomycetota</taxon>
        <taxon>Actinomycetes</taxon>
        <taxon>Micromonosporales</taxon>
        <taxon>Micromonosporaceae</taxon>
        <taxon>Rugosimonospora</taxon>
    </lineage>
</organism>
<dbReference type="EMBL" id="BONZ01000139">
    <property type="protein sequence ID" value="GIH21556.1"/>
    <property type="molecule type" value="Genomic_DNA"/>
</dbReference>
<comment type="caution">
    <text evidence="2">The sequence shown here is derived from an EMBL/GenBank/DDBJ whole genome shotgun (WGS) entry which is preliminary data.</text>
</comment>
<evidence type="ECO:0000313" key="3">
    <source>
        <dbReference type="Proteomes" id="UP000642748"/>
    </source>
</evidence>
<dbReference type="Proteomes" id="UP000642748">
    <property type="component" value="Unassembled WGS sequence"/>
</dbReference>
<dbReference type="RefSeq" id="WP_203924926.1">
    <property type="nucleotide sequence ID" value="NZ_BONZ01000139.1"/>
</dbReference>
<gene>
    <name evidence="2" type="ORF">Raf01_97280</name>
</gene>
<feature type="chain" id="PRO_5035146208" description="Glucoamylase" evidence="1">
    <location>
        <begin position="29"/>
        <end position="631"/>
    </location>
</feature>
<evidence type="ECO:0008006" key="4">
    <source>
        <dbReference type="Google" id="ProtNLM"/>
    </source>
</evidence>
<protein>
    <recommendedName>
        <fullName evidence="4">Glucoamylase</fullName>
    </recommendedName>
</protein>
<dbReference type="InterPro" id="IPR008928">
    <property type="entry name" value="6-hairpin_glycosidase_sf"/>
</dbReference>
<keyword evidence="1" id="KW-0732">Signal</keyword>
<proteinExistence type="predicted"/>
<dbReference type="PANTHER" id="PTHR31616:SF0">
    <property type="entry name" value="GLUCAN 1,4-ALPHA-GLUCOSIDASE"/>
    <property type="match status" value="1"/>
</dbReference>
<reference evidence="2" key="1">
    <citation type="submission" date="2021-01" db="EMBL/GenBank/DDBJ databases">
        <title>Whole genome shotgun sequence of Rugosimonospora africana NBRC 104875.</title>
        <authorList>
            <person name="Komaki H."/>
            <person name="Tamura T."/>
        </authorList>
    </citation>
    <scope>NUCLEOTIDE SEQUENCE</scope>
    <source>
        <strain evidence="2">NBRC 104875</strain>
    </source>
</reference>
<feature type="signal peptide" evidence="1">
    <location>
        <begin position="1"/>
        <end position="28"/>
    </location>
</feature>
<accession>A0A8J3R3F8</accession>
<name>A0A8J3R3F8_9ACTN</name>
<dbReference type="GO" id="GO:0004553">
    <property type="term" value="F:hydrolase activity, hydrolyzing O-glycosyl compounds"/>
    <property type="evidence" value="ECO:0007669"/>
    <property type="project" value="TreeGrafter"/>
</dbReference>
<dbReference type="GO" id="GO:0005975">
    <property type="term" value="P:carbohydrate metabolic process"/>
    <property type="evidence" value="ECO:0007669"/>
    <property type="project" value="InterPro"/>
</dbReference>
<dbReference type="InterPro" id="IPR012341">
    <property type="entry name" value="6hp_glycosidase-like_sf"/>
</dbReference>
<dbReference type="Gene3D" id="1.50.10.10">
    <property type="match status" value="1"/>
</dbReference>
<dbReference type="SUPFAM" id="SSF48208">
    <property type="entry name" value="Six-hairpin glycosidases"/>
    <property type="match status" value="1"/>
</dbReference>
<evidence type="ECO:0000313" key="2">
    <source>
        <dbReference type="EMBL" id="GIH21556.1"/>
    </source>
</evidence>
<dbReference type="AlphaFoldDB" id="A0A8J3R3F8"/>
<evidence type="ECO:0000256" key="1">
    <source>
        <dbReference type="SAM" id="SignalP"/>
    </source>
</evidence>
<dbReference type="PANTHER" id="PTHR31616">
    <property type="entry name" value="TREHALASE"/>
    <property type="match status" value="1"/>
</dbReference>
<keyword evidence="3" id="KW-1185">Reference proteome</keyword>